<reference evidence="6 7" key="1">
    <citation type="submission" date="2021-07" db="EMBL/GenBank/DDBJ databases">
        <title>complete genome sequencing of Tessaracoccus sp.J1M15.</title>
        <authorList>
            <person name="Bae J.-W."/>
            <person name="Kim D.-y."/>
        </authorList>
    </citation>
    <scope>NUCLEOTIDE SEQUENCE [LARGE SCALE GENOMIC DNA]</scope>
    <source>
        <strain evidence="6 7">J1M15</strain>
    </source>
</reference>
<evidence type="ECO:0000256" key="2">
    <source>
        <dbReference type="ARBA" id="ARBA00023295"/>
    </source>
</evidence>
<evidence type="ECO:0000259" key="4">
    <source>
        <dbReference type="Pfam" id="PF03633"/>
    </source>
</evidence>
<evidence type="ECO:0000313" key="6">
    <source>
        <dbReference type="EMBL" id="QXT63790.1"/>
    </source>
</evidence>
<feature type="domain" description="Glycoside hydrolase family 65 C-terminal" evidence="4">
    <location>
        <begin position="720"/>
        <end position="781"/>
    </location>
</feature>
<protein>
    <submittedName>
        <fullName evidence="6">Glycoside hydrolase family 65 protein</fullName>
    </submittedName>
</protein>
<gene>
    <name evidence="6" type="ORF">KDB89_04775</name>
</gene>
<dbReference type="InterPro" id="IPR005194">
    <property type="entry name" value="Glyco_hydro_65_C"/>
</dbReference>
<dbReference type="InterPro" id="IPR017045">
    <property type="entry name" value="Malt_Pase/Glycosyl_Hdrlase"/>
</dbReference>
<proteinExistence type="inferred from homology"/>
<accession>A0ABX8SMD5</accession>
<feature type="domain" description="Glycoside hydrolase family 65 N-terminal" evidence="5">
    <location>
        <begin position="31"/>
        <end position="290"/>
    </location>
</feature>
<evidence type="ECO:0000259" key="5">
    <source>
        <dbReference type="Pfam" id="PF03636"/>
    </source>
</evidence>
<evidence type="ECO:0000259" key="3">
    <source>
        <dbReference type="Pfam" id="PF03632"/>
    </source>
</evidence>
<dbReference type="InterPro" id="IPR005196">
    <property type="entry name" value="Glyco_hydro_65_N"/>
</dbReference>
<dbReference type="EMBL" id="CP079216">
    <property type="protein sequence ID" value="QXT63790.1"/>
    <property type="molecule type" value="Genomic_DNA"/>
</dbReference>
<comment type="similarity">
    <text evidence="1">Belongs to the glycosyl hydrolase 65 family.</text>
</comment>
<dbReference type="PANTHER" id="PTHR11051">
    <property type="entry name" value="GLYCOSYL HYDROLASE-RELATED"/>
    <property type="match status" value="1"/>
</dbReference>
<evidence type="ECO:0000256" key="1">
    <source>
        <dbReference type="ARBA" id="ARBA00006768"/>
    </source>
</evidence>
<dbReference type="Pfam" id="PF03636">
    <property type="entry name" value="Glyco_hydro_65N"/>
    <property type="match status" value="1"/>
</dbReference>
<keyword evidence="2" id="KW-0326">Glycosidase</keyword>
<dbReference type="Pfam" id="PF03633">
    <property type="entry name" value="Glyco_hydro_65C"/>
    <property type="match status" value="1"/>
</dbReference>
<feature type="domain" description="Glycoside hydrolase family 65 central catalytic" evidence="3">
    <location>
        <begin position="346"/>
        <end position="711"/>
    </location>
</feature>
<evidence type="ECO:0000313" key="7">
    <source>
        <dbReference type="Proteomes" id="UP000824504"/>
    </source>
</evidence>
<organism evidence="6 7">
    <name type="scientific">Tessaracoccus palaemonis</name>
    <dbReference type="NCBI Taxonomy" id="2829499"/>
    <lineage>
        <taxon>Bacteria</taxon>
        <taxon>Bacillati</taxon>
        <taxon>Actinomycetota</taxon>
        <taxon>Actinomycetes</taxon>
        <taxon>Propionibacteriales</taxon>
        <taxon>Propionibacteriaceae</taxon>
        <taxon>Tessaracoccus</taxon>
    </lineage>
</organism>
<dbReference type="PANTHER" id="PTHR11051:SF13">
    <property type="entry name" value="GLYCOSYL TRANSFERASE"/>
    <property type="match status" value="1"/>
</dbReference>
<sequence length="835" mass="94202">MIREVSSDPMDRLRFPADEWRLVEIEPIEGDVGTTETLFSVGNGYLGMRGNPEEGRTSYAHGTFINGFHETWPIKHAEEAFGFAHTGQTIVHVPDTKLMKVYVDDEPLIINVADLDSYERALDFREGRLTRDIVWRTPAGKRVQIRTSRMVSFTDRHLALMQIEVTLLEGDAPVVIASQIVNRQDGYTDYRRPDSSVEGWDPRRAAGKLAERVLIPQMKWQHGKRTVMGYQVARSGMTLAVGADHYIDTDNEFETVSSVEDDLGKVVFRVNAREGVPITVSKAVAYHTSRGVPCNELNDRCRRTLDRVQEHGFEHFYIQQQQWLDEFWRESDVEIEGQPAIQQAVRWCLFQLAQATARSDQLGIPAKGLSGSGYEGHYFWDTEIYLVPFLIYTSPRVARNVLRFRVGLLPQARERAQVMSQRGALFPWRTINGEEASAYYAAGTAQYHIDADVAFAFAKYRDLTGDEGFMYRDGAPVMVETARLWADLGFWRSDKDGSRSFHIHGVTGPDEYTAVVNNNMFTNVMARANLRSAAMLMREMQVADPSAYERVCHSLLLTEDEIEEWEQCAESMVVLFDETFGIHPQDEKFLTSELWDLENTPDDKRPLLLNYHPLVIYRFQVLKQADVVLALFLQGDQFTREEKKADFEYYDPITTGDSTLSGVVQSVMAAEVGYHDMAVQYFLSGLYVDLADLHSNARDGVHIASTGGVWNALIYGFAGMRDHNGEVTFDPRLPDDWPSMTFPLAIRGSRIRVRLEAERITFTLEKGDPVEVSVRGEAVVVGADLPVSVELHGQGGRLQSLQGSHPLIGGRRPDGSVIQAVVPESHPQETVVDEG</sequence>
<dbReference type="Proteomes" id="UP000824504">
    <property type="component" value="Chromosome"/>
</dbReference>
<dbReference type="Pfam" id="PF03632">
    <property type="entry name" value="Glyco_hydro_65m"/>
    <property type="match status" value="1"/>
</dbReference>
<dbReference type="InterPro" id="IPR005195">
    <property type="entry name" value="Glyco_hydro_65_M"/>
</dbReference>
<dbReference type="PIRSF" id="PIRSF036289">
    <property type="entry name" value="Glycosyl_hydrolase_malt_phosph"/>
    <property type="match status" value="1"/>
</dbReference>
<dbReference type="GO" id="GO:0016787">
    <property type="term" value="F:hydrolase activity"/>
    <property type="evidence" value="ECO:0007669"/>
    <property type="project" value="UniProtKB-KW"/>
</dbReference>
<name>A0ABX8SMD5_9ACTN</name>
<keyword evidence="6" id="KW-0378">Hydrolase</keyword>
<keyword evidence="7" id="KW-1185">Reference proteome</keyword>